<proteinExistence type="predicted"/>
<protein>
    <submittedName>
        <fullName evidence="1">Uncharacterized protein</fullName>
    </submittedName>
</protein>
<dbReference type="AlphaFoldDB" id="A0A016VJR1"/>
<reference evidence="2" key="1">
    <citation type="journal article" date="2015" name="Nat. Genet.">
        <title>The genome and transcriptome of the zoonotic hookworm Ancylostoma ceylanicum identify infection-specific gene families.</title>
        <authorList>
            <person name="Schwarz E.M."/>
            <person name="Hu Y."/>
            <person name="Antoshechkin I."/>
            <person name="Miller M.M."/>
            <person name="Sternberg P.W."/>
            <person name="Aroian R.V."/>
        </authorList>
    </citation>
    <scope>NUCLEOTIDE SEQUENCE</scope>
    <source>
        <strain evidence="2">HY135</strain>
    </source>
</reference>
<evidence type="ECO:0000313" key="1">
    <source>
        <dbReference type="EMBL" id="EYC27854.1"/>
    </source>
</evidence>
<dbReference type="EMBL" id="JARK01001344">
    <property type="protein sequence ID" value="EYC27854.1"/>
    <property type="molecule type" value="Genomic_DNA"/>
</dbReference>
<accession>A0A016VJR1</accession>
<gene>
    <name evidence="1" type="primary">Acey_s0008.g219</name>
    <name evidence="1" type="ORF">Y032_0008g219</name>
</gene>
<comment type="caution">
    <text evidence="1">The sequence shown here is derived from an EMBL/GenBank/DDBJ whole genome shotgun (WGS) entry which is preliminary data.</text>
</comment>
<sequence length="195" mass="21086">MGLIDFAGILPSLCDRPADVSHKTFLTPGMRRLSGRAVRGDVFVRRRSRPAASAREVQPFPDSGSDSDAGWLLGIHVYPLTASPHIYTLRSVFSANSSASPLSCPSAERRSPGAPQVILNSLLLHPYMCNSTQQPTCHVVVAFFHGCPVPPPHFFPPALNSTAIPLRISDAPHFISLLHRALSTMAVELLPTFLA</sequence>
<dbReference type="Proteomes" id="UP000024635">
    <property type="component" value="Unassembled WGS sequence"/>
</dbReference>
<evidence type="ECO:0000313" key="2">
    <source>
        <dbReference type="Proteomes" id="UP000024635"/>
    </source>
</evidence>
<keyword evidence="2" id="KW-1185">Reference proteome</keyword>
<name>A0A016VJR1_9BILA</name>
<organism evidence="1 2">
    <name type="scientific">Ancylostoma ceylanicum</name>
    <dbReference type="NCBI Taxonomy" id="53326"/>
    <lineage>
        <taxon>Eukaryota</taxon>
        <taxon>Metazoa</taxon>
        <taxon>Ecdysozoa</taxon>
        <taxon>Nematoda</taxon>
        <taxon>Chromadorea</taxon>
        <taxon>Rhabditida</taxon>
        <taxon>Rhabditina</taxon>
        <taxon>Rhabditomorpha</taxon>
        <taxon>Strongyloidea</taxon>
        <taxon>Ancylostomatidae</taxon>
        <taxon>Ancylostomatinae</taxon>
        <taxon>Ancylostoma</taxon>
    </lineage>
</organism>